<dbReference type="EC" id="4.-.-.-" evidence="3"/>
<proteinExistence type="inferred from homology"/>
<dbReference type="EMBL" id="JADEXG010000079">
    <property type="protein sequence ID" value="MBE9080034.1"/>
    <property type="molecule type" value="Genomic_DNA"/>
</dbReference>
<dbReference type="InterPro" id="IPR018536">
    <property type="entry name" value="CpcS/CpeS"/>
</dbReference>
<dbReference type="RefSeq" id="WP_193911588.1">
    <property type="nucleotide sequence ID" value="NZ_JADEXG010000079.1"/>
</dbReference>
<comment type="function">
    <text evidence="3">Covalently attaches a chromophore to Cys residue(s) of phycobiliproteins.</text>
</comment>
<evidence type="ECO:0000256" key="3">
    <source>
        <dbReference type="HAMAP-Rule" id="MF_01459"/>
    </source>
</evidence>
<dbReference type="InterPro" id="IPR012674">
    <property type="entry name" value="Calycin"/>
</dbReference>
<dbReference type="HAMAP" id="MF_01459">
    <property type="entry name" value="Chrphore_lyase_CpxS"/>
    <property type="match status" value="1"/>
</dbReference>
<dbReference type="GO" id="GO:0017006">
    <property type="term" value="P:protein-tetrapyrrole linkage"/>
    <property type="evidence" value="ECO:0007669"/>
    <property type="project" value="UniProtKB-UniRule"/>
</dbReference>
<name>A0A8J7AVS6_9CYAN</name>
<evidence type="ECO:0000256" key="1">
    <source>
        <dbReference type="ARBA" id="ARBA00010681"/>
    </source>
</evidence>
<comment type="caution">
    <text evidence="4">The sequence shown here is derived from an EMBL/GenBank/DDBJ whole genome shotgun (WGS) entry which is preliminary data.</text>
</comment>
<keyword evidence="5" id="KW-1185">Reference proteome</keyword>
<comment type="similarity">
    <text evidence="1 3">Belongs to the CpcS/CpeS biliprotein lyase family.</text>
</comment>
<dbReference type="Pfam" id="PF09367">
    <property type="entry name" value="CpeS"/>
    <property type="match status" value="1"/>
</dbReference>
<evidence type="ECO:0000313" key="5">
    <source>
        <dbReference type="Proteomes" id="UP000636505"/>
    </source>
</evidence>
<dbReference type="AlphaFoldDB" id="A0A8J7AVS6"/>
<dbReference type="Gene3D" id="2.40.128.20">
    <property type="match status" value="1"/>
</dbReference>
<dbReference type="CDD" id="cd16339">
    <property type="entry name" value="CpcS"/>
    <property type="match status" value="1"/>
</dbReference>
<organism evidence="4 5">
    <name type="scientific">Vasconcelosia minhoensis LEGE 07310</name>
    <dbReference type="NCBI Taxonomy" id="915328"/>
    <lineage>
        <taxon>Bacteria</taxon>
        <taxon>Bacillati</taxon>
        <taxon>Cyanobacteriota</taxon>
        <taxon>Cyanophyceae</taxon>
        <taxon>Nodosilineales</taxon>
        <taxon>Cymatolegaceae</taxon>
        <taxon>Vasconcelosia</taxon>
        <taxon>Vasconcelosia minhoensis</taxon>
    </lineage>
</organism>
<evidence type="ECO:0000313" key="4">
    <source>
        <dbReference type="EMBL" id="MBE9080034.1"/>
    </source>
</evidence>
<sequence length="185" mass="21343">MKGLAAFHSFFDHCVGLWSTERTYHYLEQQEVERSHTDFEVVPLTPALKSKVLLDNQYSRTENADLFPGFRLKFHTVSEKGEEVQQALNLLFVPKQETGNLLEGDYLRDLAYEEARPIISHFSFDPRSRELLMTTRYTQVVSVDSITLVNPKTRIRRILNYLRPPAGKPLEQLSLVGFGVEQKSI</sequence>
<gene>
    <name evidence="3" type="primary">cpcS</name>
    <name evidence="4" type="ORF">IQ241_22540</name>
</gene>
<accession>A0A8J7AVS6</accession>
<reference evidence="4" key="1">
    <citation type="submission" date="2020-10" db="EMBL/GenBank/DDBJ databases">
        <authorList>
            <person name="Castelo-Branco R."/>
            <person name="Eusebio N."/>
            <person name="Adriana R."/>
            <person name="Vieira A."/>
            <person name="Brugerolle De Fraissinette N."/>
            <person name="Rezende De Castro R."/>
            <person name="Schneider M.P."/>
            <person name="Vasconcelos V."/>
            <person name="Leao P.N."/>
        </authorList>
    </citation>
    <scope>NUCLEOTIDE SEQUENCE</scope>
    <source>
        <strain evidence="4">LEGE 07310</strain>
    </source>
</reference>
<dbReference type="Proteomes" id="UP000636505">
    <property type="component" value="Unassembled WGS sequence"/>
</dbReference>
<keyword evidence="2 3" id="KW-0456">Lyase</keyword>
<dbReference type="GO" id="GO:0016829">
    <property type="term" value="F:lyase activity"/>
    <property type="evidence" value="ECO:0007669"/>
    <property type="project" value="UniProtKB-KW"/>
</dbReference>
<protein>
    <recommendedName>
        <fullName evidence="3">Chromophore lyase CpcS/CpeS</fullName>
        <ecNumber evidence="3">4.-.-.-</ecNumber>
    </recommendedName>
</protein>
<evidence type="ECO:0000256" key="2">
    <source>
        <dbReference type="ARBA" id="ARBA00023239"/>
    </source>
</evidence>